<feature type="region of interest" description="Disordered" evidence="1">
    <location>
        <begin position="96"/>
        <end position="117"/>
    </location>
</feature>
<dbReference type="PANTHER" id="PTHR46044">
    <property type="entry name" value="NITRILASE"/>
    <property type="match status" value="1"/>
</dbReference>
<dbReference type="InterPro" id="IPR044149">
    <property type="entry name" value="Nitrilases_CHs"/>
</dbReference>
<dbReference type="EMBL" id="VEPZ02001425">
    <property type="protein sequence ID" value="KAE8673654.1"/>
    <property type="molecule type" value="Genomic_DNA"/>
</dbReference>
<name>A0A6A2YGY2_HIBSY</name>
<accession>A0A6A2YGY2</accession>
<sequence>MPLLRTAMYAKGIEIYCAPTTGSRDVADYPPSPEYMFYGTEDELTPHSVVCAGGSVIISPSDLGEIARAKFDFDAVGHNSRPEVFSLIVRDDPAKLVTSTSTSEEKEDSDSKLSYKL</sequence>
<keyword evidence="3" id="KW-1185">Reference proteome</keyword>
<dbReference type="GO" id="GO:0018822">
    <property type="term" value="F:nitrile hydratase activity"/>
    <property type="evidence" value="ECO:0007669"/>
    <property type="project" value="TreeGrafter"/>
</dbReference>
<comment type="caution">
    <text evidence="2">The sequence shown here is derived from an EMBL/GenBank/DDBJ whole genome shotgun (WGS) entry which is preliminary data.</text>
</comment>
<dbReference type="InterPro" id="IPR036526">
    <property type="entry name" value="C-N_Hydrolase_sf"/>
</dbReference>
<evidence type="ECO:0000313" key="2">
    <source>
        <dbReference type="EMBL" id="KAE8673654.1"/>
    </source>
</evidence>
<protein>
    <submittedName>
        <fullName evidence="2">Bifunctional nitrilase/nitrile hydratase NIT4B</fullName>
    </submittedName>
</protein>
<reference evidence="2" key="1">
    <citation type="submission" date="2019-09" db="EMBL/GenBank/DDBJ databases">
        <title>Draft genome information of white flower Hibiscus syriacus.</title>
        <authorList>
            <person name="Kim Y.-M."/>
        </authorList>
    </citation>
    <scope>NUCLEOTIDE SEQUENCE [LARGE SCALE GENOMIC DNA]</scope>
    <source>
        <strain evidence="2">YM2019G1</strain>
    </source>
</reference>
<dbReference type="PANTHER" id="PTHR46044:SF1">
    <property type="entry name" value="CN HYDROLASE DOMAIN-CONTAINING PROTEIN"/>
    <property type="match status" value="1"/>
</dbReference>
<dbReference type="GO" id="GO:0051410">
    <property type="term" value="P:detoxification of nitrogen compound"/>
    <property type="evidence" value="ECO:0007669"/>
    <property type="project" value="TreeGrafter"/>
</dbReference>
<dbReference type="GO" id="GO:0000257">
    <property type="term" value="F:nitrilase activity"/>
    <property type="evidence" value="ECO:0007669"/>
    <property type="project" value="TreeGrafter"/>
</dbReference>
<organism evidence="2 3">
    <name type="scientific">Hibiscus syriacus</name>
    <name type="common">Rose of Sharon</name>
    <dbReference type="NCBI Taxonomy" id="106335"/>
    <lineage>
        <taxon>Eukaryota</taxon>
        <taxon>Viridiplantae</taxon>
        <taxon>Streptophyta</taxon>
        <taxon>Embryophyta</taxon>
        <taxon>Tracheophyta</taxon>
        <taxon>Spermatophyta</taxon>
        <taxon>Magnoliopsida</taxon>
        <taxon>eudicotyledons</taxon>
        <taxon>Gunneridae</taxon>
        <taxon>Pentapetalae</taxon>
        <taxon>rosids</taxon>
        <taxon>malvids</taxon>
        <taxon>Malvales</taxon>
        <taxon>Malvaceae</taxon>
        <taxon>Malvoideae</taxon>
        <taxon>Hibiscus</taxon>
    </lineage>
</organism>
<gene>
    <name evidence="2" type="ORF">F3Y22_tig00111779pilonHSYRG00285</name>
</gene>
<dbReference type="AlphaFoldDB" id="A0A6A2YGY2"/>
<evidence type="ECO:0000256" key="1">
    <source>
        <dbReference type="SAM" id="MobiDB-lite"/>
    </source>
</evidence>
<dbReference type="Proteomes" id="UP000436088">
    <property type="component" value="Unassembled WGS sequence"/>
</dbReference>
<proteinExistence type="predicted"/>
<evidence type="ECO:0000313" key="3">
    <source>
        <dbReference type="Proteomes" id="UP000436088"/>
    </source>
</evidence>
<dbReference type="SUPFAM" id="SSF56317">
    <property type="entry name" value="Carbon-nitrogen hydrolase"/>
    <property type="match status" value="1"/>
</dbReference>